<keyword evidence="4" id="KW-1185">Reference proteome</keyword>
<reference evidence="3 4" key="1">
    <citation type="submission" date="2019-11" db="EMBL/GenBank/DDBJ databases">
        <title>Agromyces kandeliae sp. nov., isolated from mangrove soil.</title>
        <authorList>
            <person name="Wang R."/>
        </authorList>
    </citation>
    <scope>NUCLEOTIDE SEQUENCE [LARGE SCALE GENOMIC DNA]</scope>
    <source>
        <strain evidence="3 4">JCM 11431</strain>
    </source>
</reference>
<evidence type="ECO:0000256" key="1">
    <source>
        <dbReference type="ARBA" id="ARBA00006484"/>
    </source>
</evidence>
<keyword evidence="2" id="KW-0560">Oxidoreductase</keyword>
<evidence type="ECO:0000256" key="2">
    <source>
        <dbReference type="ARBA" id="ARBA00023002"/>
    </source>
</evidence>
<dbReference type="CDD" id="cd11731">
    <property type="entry name" value="Lin1944_like_SDR_c"/>
    <property type="match status" value="1"/>
</dbReference>
<dbReference type="PANTHER" id="PTHR43477">
    <property type="entry name" value="DIHYDROANTICAPSIN 7-DEHYDROGENASE"/>
    <property type="match status" value="1"/>
</dbReference>
<evidence type="ECO:0000313" key="3">
    <source>
        <dbReference type="EMBL" id="MUN08277.1"/>
    </source>
</evidence>
<name>A0A7C9LZL1_9MICO</name>
<dbReference type="SUPFAM" id="SSF51735">
    <property type="entry name" value="NAD(P)-binding Rossmann-fold domains"/>
    <property type="match status" value="1"/>
</dbReference>
<dbReference type="NCBIfam" id="NF005754">
    <property type="entry name" value="PRK07578.1"/>
    <property type="match status" value="1"/>
</dbReference>
<sequence>MKVLVVGANGHVGSAAVEALEARHEVIGVGRSSEPPVDATEPASIERLFETVGEVDAIVSAIGSVPFKPLADLSRDDYLAGFAGKVLSQLDVVRIGTPYLRDRGSITLTTGILAREPIHTGAAAAMANGAIEAFVMAAAAELPRGIRINAVSPTVLEEAEGYHDAFPGFLPVPASVVGQAFRKSIEGVQTGRVFEVE</sequence>
<dbReference type="EMBL" id="WODA01000025">
    <property type="protein sequence ID" value="MUN08277.1"/>
    <property type="molecule type" value="Genomic_DNA"/>
</dbReference>
<dbReference type="InterPro" id="IPR051122">
    <property type="entry name" value="SDR_DHRS6-like"/>
</dbReference>
<dbReference type="Gene3D" id="3.40.50.720">
    <property type="entry name" value="NAD(P)-binding Rossmann-like Domain"/>
    <property type="match status" value="1"/>
</dbReference>
<protein>
    <submittedName>
        <fullName evidence="3">Short chain dehydrogenase</fullName>
    </submittedName>
</protein>
<dbReference type="InterPro" id="IPR036291">
    <property type="entry name" value="NAD(P)-bd_dom_sf"/>
</dbReference>
<dbReference type="GO" id="GO:0016491">
    <property type="term" value="F:oxidoreductase activity"/>
    <property type="evidence" value="ECO:0007669"/>
    <property type="project" value="UniProtKB-KW"/>
</dbReference>
<gene>
    <name evidence="3" type="ORF">GLX25_14255</name>
</gene>
<dbReference type="InterPro" id="IPR002347">
    <property type="entry name" value="SDR_fam"/>
</dbReference>
<comment type="caution">
    <text evidence="3">The sequence shown here is derived from an EMBL/GenBank/DDBJ whole genome shotgun (WGS) entry which is preliminary data.</text>
</comment>
<comment type="similarity">
    <text evidence="1">Belongs to the short-chain dehydrogenases/reductases (SDR) family.</text>
</comment>
<dbReference type="AlphaFoldDB" id="A0A7C9LZL1"/>
<organism evidence="3 4">
    <name type="scientific">Agromyces luteolus</name>
    <dbReference type="NCBI Taxonomy" id="88373"/>
    <lineage>
        <taxon>Bacteria</taxon>
        <taxon>Bacillati</taxon>
        <taxon>Actinomycetota</taxon>
        <taxon>Actinomycetes</taxon>
        <taxon>Micrococcales</taxon>
        <taxon>Microbacteriaceae</taxon>
        <taxon>Agromyces</taxon>
    </lineage>
</organism>
<dbReference type="Proteomes" id="UP000480122">
    <property type="component" value="Unassembled WGS sequence"/>
</dbReference>
<dbReference type="PRINTS" id="PR00081">
    <property type="entry name" value="GDHRDH"/>
</dbReference>
<proteinExistence type="inferred from homology"/>
<dbReference type="RefSeq" id="WP_155843148.1">
    <property type="nucleotide sequence ID" value="NZ_BAAAIA010000008.1"/>
</dbReference>
<dbReference type="OrthoDB" id="9787486at2"/>
<evidence type="ECO:0000313" key="4">
    <source>
        <dbReference type="Proteomes" id="UP000480122"/>
    </source>
</evidence>
<dbReference type="PANTHER" id="PTHR43477:SF1">
    <property type="entry name" value="DIHYDROANTICAPSIN 7-DEHYDROGENASE"/>
    <property type="match status" value="1"/>
</dbReference>
<accession>A0A7C9LZL1</accession>
<dbReference type="Pfam" id="PF13561">
    <property type="entry name" value="adh_short_C2"/>
    <property type="match status" value="1"/>
</dbReference>